<reference evidence="2 3" key="1">
    <citation type="submission" date="2018-07" db="EMBL/GenBank/DDBJ databases">
        <title>Genomic Encyclopedia of Type Strains, Phase III (KMG-III): the genomes of soil and plant-associated and newly described type strains.</title>
        <authorList>
            <person name="Whitman W."/>
        </authorList>
    </citation>
    <scope>NUCLEOTIDE SEQUENCE [LARGE SCALE GENOMIC DNA]</scope>
    <source>
        <strain evidence="2 3">CECT 8488</strain>
    </source>
</reference>
<name>A0A3D9HRN8_9PROT</name>
<dbReference type="EMBL" id="QRDW01000002">
    <property type="protein sequence ID" value="RED52174.1"/>
    <property type="molecule type" value="Genomic_DNA"/>
</dbReference>
<protein>
    <submittedName>
        <fullName evidence="2">Uncharacterized protein</fullName>
    </submittedName>
</protein>
<dbReference type="Proteomes" id="UP000256845">
    <property type="component" value="Unassembled WGS sequence"/>
</dbReference>
<comment type="caution">
    <text evidence="2">The sequence shown here is derived from an EMBL/GenBank/DDBJ whole genome shotgun (WGS) entry which is preliminary data.</text>
</comment>
<feature type="compositionally biased region" description="Basic and acidic residues" evidence="1">
    <location>
        <begin position="151"/>
        <end position="160"/>
    </location>
</feature>
<accession>A0A3D9HRN8</accession>
<evidence type="ECO:0000256" key="1">
    <source>
        <dbReference type="SAM" id="MobiDB-lite"/>
    </source>
</evidence>
<dbReference type="AlphaFoldDB" id="A0A3D9HRN8"/>
<evidence type="ECO:0000313" key="2">
    <source>
        <dbReference type="EMBL" id="RED52174.1"/>
    </source>
</evidence>
<evidence type="ECO:0000313" key="3">
    <source>
        <dbReference type="Proteomes" id="UP000256845"/>
    </source>
</evidence>
<sequence>MAHSGMGKAMAAWFWRVAKWAGGVVITLVAVGSAYDYFFNPWGGIFCPTHEGRAEYKIESAYCEANSPLPATHLEYSGMYHMALLKFGDGFYPRCLWVNVNDYDIDARPVVDRPKDDPILTDSGLQHSCMEPSQVTITYHGRGPQRLNSPDMRDTPDNQE</sequence>
<feature type="region of interest" description="Disordered" evidence="1">
    <location>
        <begin position="140"/>
        <end position="160"/>
    </location>
</feature>
<keyword evidence="3" id="KW-1185">Reference proteome</keyword>
<proteinExistence type="predicted"/>
<gene>
    <name evidence="2" type="ORF">DFP90_102192</name>
</gene>
<organism evidence="2 3">
    <name type="scientific">Aestuariispira insulae</name>
    <dbReference type="NCBI Taxonomy" id="1461337"/>
    <lineage>
        <taxon>Bacteria</taxon>
        <taxon>Pseudomonadati</taxon>
        <taxon>Pseudomonadota</taxon>
        <taxon>Alphaproteobacteria</taxon>
        <taxon>Rhodospirillales</taxon>
        <taxon>Kiloniellaceae</taxon>
        <taxon>Aestuariispira</taxon>
    </lineage>
</organism>